<evidence type="ECO:0000256" key="3">
    <source>
        <dbReference type="ARBA" id="ARBA00022676"/>
    </source>
</evidence>
<proteinExistence type="inferred from homology"/>
<accession>A0A3N2C5L6</accession>
<dbReference type="Proteomes" id="UP000266915">
    <property type="component" value="Unassembled WGS sequence"/>
</dbReference>
<keyword evidence="7" id="KW-1185">Reference proteome</keyword>
<dbReference type="EMBL" id="RKHL01000001">
    <property type="protein sequence ID" value="ROR82720.1"/>
    <property type="molecule type" value="Genomic_DNA"/>
</dbReference>
<dbReference type="InterPro" id="IPR029044">
    <property type="entry name" value="Nucleotide-diphossugar_trans"/>
</dbReference>
<keyword evidence="4" id="KW-0808">Transferase</keyword>
<evidence type="ECO:0000256" key="1">
    <source>
        <dbReference type="ARBA" id="ARBA00004776"/>
    </source>
</evidence>
<comment type="pathway">
    <text evidence="1">Cell wall biogenesis; cell wall polysaccharide biosynthesis.</text>
</comment>
<protein>
    <recommendedName>
        <fullName evidence="5">Glycosyltransferase 2-like domain-containing protein</fullName>
    </recommendedName>
</protein>
<evidence type="ECO:0000256" key="2">
    <source>
        <dbReference type="ARBA" id="ARBA00006739"/>
    </source>
</evidence>
<dbReference type="SUPFAM" id="SSF53448">
    <property type="entry name" value="Nucleotide-diphospho-sugar transferases"/>
    <property type="match status" value="1"/>
</dbReference>
<comment type="caution">
    <text evidence="6">The sequence shown here is derived from an EMBL/GenBank/DDBJ whole genome shotgun (WGS) entry which is preliminary data.</text>
</comment>
<feature type="domain" description="Glycosyltransferase 2-like" evidence="5">
    <location>
        <begin position="24"/>
        <end position="185"/>
    </location>
</feature>
<comment type="similarity">
    <text evidence="2">Belongs to the glycosyltransferase 2 family.</text>
</comment>
<gene>
    <name evidence="6" type="ORF">EDD42_2814</name>
</gene>
<name>A0A3N2C5L6_9MICO</name>
<keyword evidence="3" id="KW-0328">Glycosyltransferase</keyword>
<dbReference type="RefSeq" id="WP_085512546.1">
    <property type="nucleotide sequence ID" value="NZ_FXAP01000004.1"/>
</dbReference>
<sequence length="318" mass="34850">MRLALACFKPTRRWLELGTDVTVCIVLFHTDPDLVERCISSLDQARDESGLKVEIVVVDNSAEPSLRARFESRTNVWIASPVNLGFGAASNLALTEAKGDFVLFLNPDASLGAGALTALHGVAQQHRGDLIAGWLVSGSSVQVDGLMHWWSSTGRLIKRPSYRRYLETAAVDLVSVQKVSGGAMFADREFLQRLGAFDERFFLYGEDADLSQRVLKGGGKLYALRTAQVEHVGASSQASHSTLVERARADAAIRLASYHLPRAQSLLTRLDLLAVTIIGLLPGLGRTSGSKASRAARLRELRRWGVRREAPRYSPVER</sequence>
<dbReference type="InterPro" id="IPR001173">
    <property type="entry name" value="Glyco_trans_2-like"/>
</dbReference>
<evidence type="ECO:0000256" key="4">
    <source>
        <dbReference type="ARBA" id="ARBA00022679"/>
    </source>
</evidence>
<organism evidence="6 7">
    <name type="scientific">Plantibacter flavus</name>
    <dbReference type="NCBI Taxonomy" id="150123"/>
    <lineage>
        <taxon>Bacteria</taxon>
        <taxon>Bacillati</taxon>
        <taxon>Actinomycetota</taxon>
        <taxon>Actinomycetes</taxon>
        <taxon>Micrococcales</taxon>
        <taxon>Microbacteriaceae</taxon>
        <taxon>Plantibacter</taxon>
    </lineage>
</organism>
<reference evidence="6 7" key="1">
    <citation type="submission" date="2018-11" db="EMBL/GenBank/DDBJ databases">
        <title>Sequencing the genomes of 1000 actinobacteria strains.</title>
        <authorList>
            <person name="Klenk H.-P."/>
        </authorList>
    </citation>
    <scope>NUCLEOTIDE SEQUENCE [LARGE SCALE GENOMIC DNA]</scope>
    <source>
        <strain evidence="6 7">DSM 14012</strain>
    </source>
</reference>
<evidence type="ECO:0000313" key="7">
    <source>
        <dbReference type="Proteomes" id="UP000266915"/>
    </source>
</evidence>
<dbReference type="GO" id="GO:0016757">
    <property type="term" value="F:glycosyltransferase activity"/>
    <property type="evidence" value="ECO:0007669"/>
    <property type="project" value="UniProtKB-KW"/>
</dbReference>
<dbReference type="PANTHER" id="PTHR43179:SF12">
    <property type="entry name" value="GALACTOFURANOSYLTRANSFERASE GLFT2"/>
    <property type="match status" value="1"/>
</dbReference>
<evidence type="ECO:0000259" key="5">
    <source>
        <dbReference type="Pfam" id="PF00535"/>
    </source>
</evidence>
<dbReference type="AlphaFoldDB" id="A0A3N2C5L6"/>
<dbReference type="PANTHER" id="PTHR43179">
    <property type="entry name" value="RHAMNOSYLTRANSFERASE WBBL"/>
    <property type="match status" value="1"/>
</dbReference>
<dbReference type="Gene3D" id="3.90.550.10">
    <property type="entry name" value="Spore Coat Polysaccharide Biosynthesis Protein SpsA, Chain A"/>
    <property type="match status" value="1"/>
</dbReference>
<dbReference type="Pfam" id="PF00535">
    <property type="entry name" value="Glycos_transf_2"/>
    <property type="match status" value="1"/>
</dbReference>
<evidence type="ECO:0000313" key="6">
    <source>
        <dbReference type="EMBL" id="ROR82720.1"/>
    </source>
</evidence>